<dbReference type="EMBL" id="HBFQ01023299">
    <property type="protein sequence ID" value="CAD8842002.1"/>
    <property type="molecule type" value="Transcribed_RNA"/>
</dbReference>
<dbReference type="PANTHER" id="PTHR24348">
    <property type="entry name" value="SERINE/THREONINE-PROTEIN KINASE UNC-51-RELATED"/>
    <property type="match status" value="1"/>
</dbReference>
<dbReference type="InterPro" id="IPR045269">
    <property type="entry name" value="Atg1-like"/>
</dbReference>
<dbReference type="GO" id="GO:0000045">
    <property type="term" value="P:autophagosome assembly"/>
    <property type="evidence" value="ECO:0007669"/>
    <property type="project" value="TreeGrafter"/>
</dbReference>
<dbReference type="GO" id="GO:0005524">
    <property type="term" value="F:ATP binding"/>
    <property type="evidence" value="ECO:0007669"/>
    <property type="project" value="UniProtKB-KW"/>
</dbReference>
<sequence length="1034" mass="116662">MVAEKRVEAHGPLSFSLVIKGQAPKHFTLQNTSSRVTIGRRLSSDFVLTCREVSFDHAVLHLGNKNRDTTLCIKDVSKNLTAFRHFKGANSSWCELRRDEFEVLHHRSQIRVPARLKRPDAGSVEQGDRRCEITVLLALPDAYCEWQRTGRWLYGEKLGEGGLAVVYCAKDMARGLGAVAIKVSKFSNLPLASQQNRHIYAMHREAQWSLQRLHNSEDSRYQEEPAALFVRYLEDHTGFLAHGPEHFDERRAHFEDPAFGWDKHKFDPALAGQPYLVMELVNGRLLQAVIEGTPPLVPDEKRTVIKHCTEALVYLQRFSAMHRDFRGCNLFLVDRGEECRVKVIDLGFMIADAPGQSTNPNPAVRCAWQGDPSKKVRFDWAPPEVRKNGSPNFASPASSFDVYSLGVLVLKMLRGRAWTQDVMQRQKHWLIKAMDRDFEEISLTADLVLQMLSADAPGSRPLPSHILKTFLAGNHPTPVPKEPAVVIEAATDVEKTEVRTSAPPEKKVEAISVDGRSPTQSPKKSPVVVAAEENSPDAELCAFENTPHMGSPDHETHGAPAVSQVAPPVIPVLPAVPVRPPLPARGTRQPFDFSCVNASRSKAMTRREEDGREVHDWKPVPLPPPMRDVRELPPPPPRRHDSPEDARWDDGFQACRTVYPAARAKSRSIPLSLPPAASPEPAPRSPVMEQQEVQDIPLPSLAPEEESPPHPTTPIFTSPRSSAEASPVKAVEDVPAVPVPERPAPVTQPPAPPAPEKVASPLKDPLGLLAGRSRRATPSVSGSPSRSPGVKRSAPRSDRSPVAKRSKSRDGLQRPVIVTPHAKHSRSRSPLRGSEPQCNDVKSRSRRRWSSGRRRHHFSRHERPERRHGRDERREDKRDEQPQQQGQQRREPRPRQPQRPRQDRSRSPLHRESRRDTSRGESRGDRKRIESRCDSMRDKRERGDHSRPRHSGQAEKSNGRAPTHWSRQGSRERSTDGWRPGVAEAREWSADWRPGASGHGRWRSRSRSRRRRSRDSQDRDRESRGRDRWEKGRW</sequence>
<dbReference type="SUPFAM" id="SSF49879">
    <property type="entry name" value="SMAD/FHA domain"/>
    <property type="match status" value="1"/>
</dbReference>
<evidence type="ECO:0000259" key="6">
    <source>
        <dbReference type="PROSITE" id="PS50006"/>
    </source>
</evidence>
<feature type="compositionally biased region" description="Pro residues" evidence="5">
    <location>
        <begin position="672"/>
        <end position="684"/>
    </location>
</feature>
<evidence type="ECO:0000256" key="5">
    <source>
        <dbReference type="SAM" id="MobiDB-lite"/>
    </source>
</evidence>
<dbReference type="GO" id="GO:0005829">
    <property type="term" value="C:cytosol"/>
    <property type="evidence" value="ECO:0007669"/>
    <property type="project" value="TreeGrafter"/>
</dbReference>
<proteinExistence type="predicted"/>
<feature type="compositionally biased region" description="Low complexity" evidence="5">
    <location>
        <begin position="779"/>
        <end position="792"/>
    </location>
</feature>
<keyword evidence="3" id="KW-0418">Kinase</keyword>
<feature type="domain" description="Protein kinase" evidence="7">
    <location>
        <begin position="152"/>
        <end position="478"/>
    </location>
</feature>
<feature type="compositionally biased region" description="Polar residues" evidence="5">
    <location>
        <begin position="715"/>
        <end position="724"/>
    </location>
</feature>
<dbReference type="InterPro" id="IPR000253">
    <property type="entry name" value="FHA_dom"/>
</dbReference>
<accession>A0A7S1A522</accession>
<dbReference type="SUPFAM" id="SSF56112">
    <property type="entry name" value="Protein kinase-like (PK-like)"/>
    <property type="match status" value="1"/>
</dbReference>
<evidence type="ECO:0000313" key="8">
    <source>
        <dbReference type="EMBL" id="CAD8842002.1"/>
    </source>
</evidence>
<feature type="region of interest" description="Disordered" evidence="5">
    <location>
        <begin position="664"/>
        <end position="1034"/>
    </location>
</feature>
<feature type="region of interest" description="Disordered" evidence="5">
    <location>
        <begin position="601"/>
        <end position="652"/>
    </location>
</feature>
<dbReference type="Pfam" id="PF00498">
    <property type="entry name" value="FHA"/>
    <property type="match status" value="1"/>
</dbReference>
<dbReference type="PROSITE" id="PS50006">
    <property type="entry name" value="FHA_DOMAIN"/>
    <property type="match status" value="1"/>
</dbReference>
<feature type="compositionally biased region" description="Basic and acidic residues" evidence="5">
    <location>
        <begin position="861"/>
        <end position="881"/>
    </location>
</feature>
<dbReference type="InterPro" id="IPR008984">
    <property type="entry name" value="SMAD_FHA_dom_sf"/>
</dbReference>
<keyword evidence="4" id="KW-0067">ATP-binding</keyword>
<feature type="compositionally biased region" description="Basic residues" evidence="5">
    <location>
        <begin position="844"/>
        <end position="860"/>
    </location>
</feature>
<dbReference type="GO" id="GO:0016020">
    <property type="term" value="C:membrane"/>
    <property type="evidence" value="ECO:0007669"/>
    <property type="project" value="TreeGrafter"/>
</dbReference>
<dbReference type="GO" id="GO:0000407">
    <property type="term" value="C:phagophore assembly site"/>
    <property type="evidence" value="ECO:0007669"/>
    <property type="project" value="TreeGrafter"/>
</dbReference>
<feature type="compositionally biased region" description="Basic and acidic residues" evidence="5">
    <location>
        <begin position="888"/>
        <end position="946"/>
    </location>
</feature>
<feature type="compositionally biased region" description="Basic and acidic residues" evidence="5">
    <location>
        <begin position="638"/>
        <end position="650"/>
    </location>
</feature>
<feature type="compositionally biased region" description="Low complexity" evidence="5">
    <location>
        <begin position="727"/>
        <end position="736"/>
    </location>
</feature>
<dbReference type="AlphaFoldDB" id="A0A7S1A522"/>
<dbReference type="Gene3D" id="2.60.200.20">
    <property type="match status" value="1"/>
</dbReference>
<feature type="domain" description="FHA" evidence="6">
    <location>
        <begin position="36"/>
        <end position="88"/>
    </location>
</feature>
<dbReference type="InterPro" id="IPR000719">
    <property type="entry name" value="Prot_kinase_dom"/>
</dbReference>
<feature type="compositionally biased region" description="Pro residues" evidence="5">
    <location>
        <begin position="737"/>
        <end position="755"/>
    </location>
</feature>
<feature type="compositionally biased region" description="Basic residues" evidence="5">
    <location>
        <begin position="1000"/>
        <end position="1013"/>
    </location>
</feature>
<dbReference type="SMART" id="SM00220">
    <property type="entry name" value="S_TKc"/>
    <property type="match status" value="1"/>
</dbReference>
<dbReference type="PROSITE" id="PS50011">
    <property type="entry name" value="PROTEIN_KINASE_DOM"/>
    <property type="match status" value="1"/>
</dbReference>
<feature type="compositionally biased region" description="Basic and acidic residues" evidence="5">
    <location>
        <begin position="1014"/>
        <end position="1034"/>
    </location>
</feature>
<evidence type="ECO:0000256" key="2">
    <source>
        <dbReference type="ARBA" id="ARBA00022741"/>
    </source>
</evidence>
<keyword evidence="1" id="KW-0808">Transferase</keyword>
<keyword evidence="2" id="KW-0547">Nucleotide-binding</keyword>
<dbReference type="PANTHER" id="PTHR24348:SF22">
    <property type="entry name" value="NON-SPECIFIC SERINE_THREONINE PROTEIN KINASE"/>
    <property type="match status" value="1"/>
</dbReference>
<name>A0A7S1A522_NOCSC</name>
<organism evidence="8">
    <name type="scientific">Noctiluca scintillans</name>
    <name type="common">Sea sparkle</name>
    <name type="synonym">Red tide dinoflagellate</name>
    <dbReference type="NCBI Taxonomy" id="2966"/>
    <lineage>
        <taxon>Eukaryota</taxon>
        <taxon>Sar</taxon>
        <taxon>Alveolata</taxon>
        <taxon>Dinophyceae</taxon>
        <taxon>Noctilucales</taxon>
        <taxon>Noctilucaceae</taxon>
        <taxon>Noctiluca</taxon>
    </lineage>
</organism>
<feature type="compositionally biased region" description="Basic and acidic residues" evidence="5">
    <location>
        <begin position="605"/>
        <end position="618"/>
    </location>
</feature>
<dbReference type="GO" id="GO:0004674">
    <property type="term" value="F:protein serine/threonine kinase activity"/>
    <property type="evidence" value="ECO:0007669"/>
    <property type="project" value="InterPro"/>
</dbReference>
<protein>
    <recommendedName>
        <fullName evidence="9">Protein kinase domain-containing protein</fullName>
    </recommendedName>
</protein>
<dbReference type="InterPro" id="IPR011009">
    <property type="entry name" value="Kinase-like_dom_sf"/>
</dbReference>
<gene>
    <name evidence="8" type="ORF">NSCI0253_LOCUS16350</name>
</gene>
<dbReference type="Pfam" id="PF00069">
    <property type="entry name" value="Pkinase"/>
    <property type="match status" value="1"/>
</dbReference>
<evidence type="ECO:0000256" key="3">
    <source>
        <dbReference type="ARBA" id="ARBA00022777"/>
    </source>
</evidence>
<evidence type="ECO:0008006" key="9">
    <source>
        <dbReference type="Google" id="ProtNLM"/>
    </source>
</evidence>
<evidence type="ECO:0000256" key="4">
    <source>
        <dbReference type="ARBA" id="ARBA00022840"/>
    </source>
</evidence>
<dbReference type="GO" id="GO:0010506">
    <property type="term" value="P:regulation of autophagy"/>
    <property type="evidence" value="ECO:0007669"/>
    <property type="project" value="InterPro"/>
</dbReference>
<dbReference type="GO" id="GO:0005776">
    <property type="term" value="C:autophagosome"/>
    <property type="evidence" value="ECO:0007669"/>
    <property type="project" value="TreeGrafter"/>
</dbReference>
<dbReference type="Gene3D" id="1.10.510.10">
    <property type="entry name" value="Transferase(Phosphotransferase) domain 1"/>
    <property type="match status" value="1"/>
</dbReference>
<evidence type="ECO:0000259" key="7">
    <source>
        <dbReference type="PROSITE" id="PS50011"/>
    </source>
</evidence>
<feature type="compositionally biased region" description="Pro residues" evidence="5">
    <location>
        <begin position="620"/>
        <end position="636"/>
    </location>
</feature>
<evidence type="ECO:0000256" key="1">
    <source>
        <dbReference type="ARBA" id="ARBA00022679"/>
    </source>
</evidence>
<reference evidence="8" key="1">
    <citation type="submission" date="2021-01" db="EMBL/GenBank/DDBJ databases">
        <authorList>
            <person name="Corre E."/>
            <person name="Pelletier E."/>
            <person name="Niang G."/>
            <person name="Scheremetjew M."/>
            <person name="Finn R."/>
            <person name="Kale V."/>
            <person name="Holt S."/>
            <person name="Cochrane G."/>
            <person name="Meng A."/>
            <person name="Brown T."/>
            <person name="Cohen L."/>
        </authorList>
    </citation>
    <scope>NUCLEOTIDE SEQUENCE</scope>
</reference>